<feature type="transmembrane region" description="Helical" evidence="1">
    <location>
        <begin position="891"/>
        <end position="917"/>
    </location>
</feature>
<comment type="caution">
    <text evidence="2">The sequence shown here is derived from an EMBL/GenBank/DDBJ whole genome shotgun (WGS) entry which is preliminary data.</text>
</comment>
<feature type="transmembrane region" description="Helical" evidence="1">
    <location>
        <begin position="839"/>
        <end position="858"/>
    </location>
</feature>
<feature type="transmembrane region" description="Helical" evidence="1">
    <location>
        <begin position="426"/>
        <end position="449"/>
    </location>
</feature>
<dbReference type="InterPro" id="IPR027463">
    <property type="entry name" value="AcrB_DN_DC_subdom"/>
</dbReference>
<keyword evidence="1" id="KW-0812">Transmembrane</keyword>
<dbReference type="Gene3D" id="3.30.2090.10">
    <property type="entry name" value="Multidrug efflux transporter AcrB TolC docking domain, DN and DC subdomains"/>
    <property type="match status" value="2"/>
</dbReference>
<dbReference type="PANTHER" id="PTHR32063:SF77">
    <property type="entry name" value="ACR FAMILY TRANSPORT PROTEIN"/>
    <property type="match status" value="1"/>
</dbReference>
<feature type="transmembrane region" description="Helical" evidence="1">
    <location>
        <begin position="517"/>
        <end position="537"/>
    </location>
</feature>
<name>A0ABU0YSK3_9PROT</name>
<organism evidence="2 3">
    <name type="scientific">Dongia sedimenti</name>
    <dbReference type="NCBI Taxonomy" id="3064282"/>
    <lineage>
        <taxon>Bacteria</taxon>
        <taxon>Pseudomonadati</taxon>
        <taxon>Pseudomonadota</taxon>
        <taxon>Alphaproteobacteria</taxon>
        <taxon>Rhodospirillales</taxon>
        <taxon>Dongiaceae</taxon>
        <taxon>Dongia</taxon>
    </lineage>
</organism>
<dbReference type="Gene3D" id="1.20.1640.10">
    <property type="entry name" value="Multidrug efflux transporter AcrB transmembrane domain"/>
    <property type="match status" value="2"/>
</dbReference>
<evidence type="ECO:0000313" key="3">
    <source>
        <dbReference type="Proteomes" id="UP001230156"/>
    </source>
</evidence>
<dbReference type="Proteomes" id="UP001230156">
    <property type="component" value="Unassembled WGS sequence"/>
</dbReference>
<evidence type="ECO:0000256" key="1">
    <source>
        <dbReference type="SAM" id="Phobius"/>
    </source>
</evidence>
<feature type="transmembrane region" description="Helical" evidence="1">
    <location>
        <begin position="335"/>
        <end position="351"/>
    </location>
</feature>
<feature type="transmembrane region" description="Helical" evidence="1">
    <location>
        <begin position="461"/>
        <end position="479"/>
    </location>
</feature>
<gene>
    <name evidence="2" type="ORF">Q8A70_18285</name>
</gene>
<accession>A0ABU0YSK3</accession>
<feature type="transmembrane region" description="Helical" evidence="1">
    <location>
        <begin position="12"/>
        <end position="30"/>
    </location>
</feature>
<dbReference type="RefSeq" id="WP_379957817.1">
    <property type="nucleotide sequence ID" value="NZ_JAUYVI010000005.1"/>
</dbReference>
<dbReference type="PRINTS" id="PR00702">
    <property type="entry name" value="ACRIFLAVINRP"/>
</dbReference>
<dbReference type="SUPFAM" id="SSF82866">
    <property type="entry name" value="Multidrug efflux transporter AcrB transmembrane domain"/>
    <property type="match status" value="2"/>
</dbReference>
<keyword evidence="3" id="KW-1185">Reference proteome</keyword>
<feature type="transmembrane region" description="Helical" evidence="1">
    <location>
        <begin position="385"/>
        <end position="405"/>
    </location>
</feature>
<feature type="transmembrane region" description="Helical" evidence="1">
    <location>
        <begin position="938"/>
        <end position="957"/>
    </location>
</feature>
<feature type="transmembrane region" description="Helical" evidence="1">
    <location>
        <begin position="358"/>
        <end position="379"/>
    </location>
</feature>
<feature type="transmembrane region" description="Helical" evidence="1">
    <location>
        <begin position="865"/>
        <end position="885"/>
    </location>
</feature>
<evidence type="ECO:0000313" key="2">
    <source>
        <dbReference type="EMBL" id="MDQ7249643.1"/>
    </source>
</evidence>
<keyword evidence="1" id="KW-1133">Transmembrane helix</keyword>
<dbReference type="Pfam" id="PF00873">
    <property type="entry name" value="ACR_tran"/>
    <property type="match status" value="1"/>
</dbReference>
<sequence length="1008" mass="106475">MNFATWSIRNPIPVVVLFALLTIAGVWSFVRLPIQDMPDIENPAVKVVLSQPGATPGQLEVEVARPVENAIAPLDRLAHMQTTITEGQVTIEAEFELSKSLSDALSEVKEAVDGVRSTLPDDLEEPSVTEVNVLEDPLQVYAVKSSEMDDEALSWFLDDVVARRITKLAGVGRFERIGGVNREITVEVDPESATAIGVTPMIVSRALESMQQQLSGGRGTLGESDQSVRVSALVPDARSLEHLAISLPGGGYAALGEIARVRDGARDRTQIALLDGRVAVGFRIFSAKGADVTQMAHRVDAELGDLVATTRGLQIVRLSNTVDQTLEQYDGSMDMLYEGGALAMLVVWLFLRDWRATVVAAVALPLSILPAFAGMEALGFSLNTLTLLALAVTIGILVDDVIVEVENIKRHAIAGKPIKQATADAVVEIAIVVLATTLCLVCAFLPTTIMPGVPGMLFKQFGWTAIVAVLCSLLVARLLTPMMAAWLLKPDTKGERADGWLMRIYLATADWCLAHRLVTVAAAALFLTGSVLLVPLIPTGLIPADDVGNTTIDVEMAPGTALEATTGKTEEIRRALAAVSGVEHVLAIVGSGQEPGSGGNTAELLVTLAAKEYRPRLAVVEDQIRDALANVPGARFSVGSGGLGQSAELMLASADANALRVSVRAIEREMRGLAALSNIRSSASLERGEIVIRPDTLRTAERGIATEMIGDSVRVATGGDFDHEVGRLNFENRQVFLRVRLADPVRGDPRALADLRIPGAKGLVPLTSIAAISVESGPTQIDRFDRERTITISADLGSASYGATMAEVMALPSVKALPSSVSFIEAGDSEIAGDLQRGFITAIAAGIVCVYAVLVVLFKDFFQPVTILSAIPFSLGGALALLLISGSELDVPSLIGMVTLIGVVTKNSILLVEYAIMGIQDGGLSVRDALIDACHKRARPIVMTTVAMIAGMAPIAAGLGSDASFRQPMALAVIGGLITSTALSLLIVPVVFSCVLSAKTRVAARILP</sequence>
<dbReference type="InterPro" id="IPR001036">
    <property type="entry name" value="Acrflvin-R"/>
</dbReference>
<reference evidence="3" key="1">
    <citation type="submission" date="2023-08" db="EMBL/GenBank/DDBJ databases">
        <title>Rhodospirillaceae gen. nov., a novel taxon isolated from the Yangtze River Yuezi River estuary sludge.</title>
        <authorList>
            <person name="Ruan L."/>
        </authorList>
    </citation>
    <scope>NUCLEOTIDE SEQUENCE [LARGE SCALE GENOMIC DNA]</scope>
    <source>
        <strain evidence="3">R-7</strain>
    </source>
</reference>
<dbReference type="PANTHER" id="PTHR32063">
    <property type="match status" value="1"/>
</dbReference>
<dbReference type="SUPFAM" id="SSF82714">
    <property type="entry name" value="Multidrug efflux transporter AcrB TolC docking domain, DN and DC subdomains"/>
    <property type="match status" value="2"/>
</dbReference>
<dbReference type="Gene3D" id="3.30.70.1430">
    <property type="entry name" value="Multidrug efflux transporter AcrB pore domain"/>
    <property type="match status" value="2"/>
</dbReference>
<dbReference type="Gene3D" id="3.30.70.1320">
    <property type="entry name" value="Multidrug efflux transporter AcrB pore domain like"/>
    <property type="match status" value="1"/>
</dbReference>
<protein>
    <submittedName>
        <fullName evidence="2">Efflux RND transporter permease subunit</fullName>
    </submittedName>
</protein>
<dbReference type="Gene3D" id="3.30.70.1440">
    <property type="entry name" value="Multidrug efflux transporter AcrB pore domain"/>
    <property type="match status" value="1"/>
</dbReference>
<proteinExistence type="predicted"/>
<feature type="transmembrane region" description="Helical" evidence="1">
    <location>
        <begin position="969"/>
        <end position="996"/>
    </location>
</feature>
<dbReference type="EMBL" id="JAUYVI010000005">
    <property type="protein sequence ID" value="MDQ7249643.1"/>
    <property type="molecule type" value="Genomic_DNA"/>
</dbReference>
<dbReference type="SUPFAM" id="SSF82693">
    <property type="entry name" value="Multidrug efflux transporter AcrB pore domain, PN1, PN2, PC1 and PC2 subdomains"/>
    <property type="match status" value="3"/>
</dbReference>
<keyword evidence="1" id="KW-0472">Membrane</keyword>